<keyword evidence="3" id="KW-1185">Reference proteome</keyword>
<reference evidence="2" key="1">
    <citation type="submission" date="2022-07" db="EMBL/GenBank/DDBJ databases">
        <title>Description and genome-wide analysis of Profundicola chukchiensis gen. nov., sp. nov., marine bacteria isolated from bottom sediments of the Chukchi Sea.</title>
        <authorList>
            <person name="Romanenko L."/>
            <person name="Otstavnykh N."/>
            <person name="Kurilenko V."/>
            <person name="Eremeev V."/>
            <person name="Velansky P."/>
            <person name="Mikhailov V."/>
            <person name="Isaeva M."/>
        </authorList>
    </citation>
    <scope>NUCLEOTIDE SEQUENCE</scope>
    <source>
        <strain evidence="2">KMM 9713</strain>
    </source>
</reference>
<dbReference type="Pfam" id="PF19515">
    <property type="entry name" value="DUF6048"/>
    <property type="match status" value="1"/>
</dbReference>
<gene>
    <name evidence="2" type="ORF">NMK71_00290</name>
</gene>
<keyword evidence="1" id="KW-0732">Signal</keyword>
<evidence type="ECO:0000313" key="2">
    <source>
        <dbReference type="EMBL" id="MDG4944841.1"/>
    </source>
</evidence>
<accession>A0A9X4MTW9</accession>
<evidence type="ECO:0000313" key="3">
    <source>
        <dbReference type="Proteomes" id="UP001152599"/>
    </source>
</evidence>
<name>A0A9X4MTW9_9FLAO</name>
<dbReference type="Proteomes" id="UP001152599">
    <property type="component" value="Unassembled WGS sequence"/>
</dbReference>
<dbReference type="RefSeq" id="WP_304416312.1">
    <property type="nucleotide sequence ID" value="NZ_JANAIE010000002.1"/>
</dbReference>
<dbReference type="EMBL" id="JANCMU010000001">
    <property type="protein sequence ID" value="MDG4944841.1"/>
    <property type="molecule type" value="Genomic_DNA"/>
</dbReference>
<evidence type="ECO:0000256" key="1">
    <source>
        <dbReference type="SAM" id="SignalP"/>
    </source>
</evidence>
<feature type="signal peptide" evidence="1">
    <location>
        <begin position="1"/>
        <end position="18"/>
    </location>
</feature>
<feature type="chain" id="PRO_5040991098" evidence="1">
    <location>
        <begin position="19"/>
        <end position="216"/>
    </location>
</feature>
<dbReference type="InterPro" id="IPR046111">
    <property type="entry name" value="DUF6048"/>
</dbReference>
<proteinExistence type="predicted"/>
<organism evidence="2 3">
    <name type="scientific">Profundicola chukchiensis</name>
    <dbReference type="NCBI Taxonomy" id="2961959"/>
    <lineage>
        <taxon>Bacteria</taxon>
        <taxon>Pseudomonadati</taxon>
        <taxon>Bacteroidota</taxon>
        <taxon>Flavobacteriia</taxon>
        <taxon>Flavobacteriales</taxon>
        <taxon>Weeksellaceae</taxon>
        <taxon>Profundicola</taxon>
    </lineage>
</organism>
<dbReference type="AlphaFoldDB" id="A0A9X4MTW9"/>
<protein>
    <submittedName>
        <fullName evidence="2">DUF6048 family protein</fullName>
    </submittedName>
</protein>
<comment type="caution">
    <text evidence="2">The sequence shown here is derived from an EMBL/GenBank/DDBJ whole genome shotgun (WGS) entry which is preliminary data.</text>
</comment>
<sequence length="216" mass="24202">MKKLLIYCFIISPFWLLAQVDSTQVKSNQQGVLVGVDLFNPIVSAFSDKKGFEAMVAVPIKKRWNVVAEVGYEQNHFDNNNWDVDAKGIYARAGVNWFVSQDNTNPNMGYYFGGRIGFSPFQQTINKYVIQGVDMPNVEGSLPQHNASAAWLEPLAGGRVQVFNTPFYVDANVRLKIKLFDTNEEDLTPLIIPGFGTNNNGLNFGVNWSLGYVFSF</sequence>